<dbReference type="Proteomes" id="UP000002417">
    <property type="component" value="Chromosome"/>
</dbReference>
<accession>A7ILI8</accession>
<dbReference type="AlphaFoldDB" id="A7ILI8"/>
<dbReference type="HOGENOM" id="CLU_008928_10_1_5"/>
<keyword evidence="3" id="KW-1185">Reference proteome</keyword>
<proteinExistence type="predicted"/>
<name>A7ILI8_XANP2</name>
<organism evidence="2 3">
    <name type="scientific">Xanthobacter autotrophicus (strain ATCC BAA-1158 / Py2)</name>
    <dbReference type="NCBI Taxonomy" id="78245"/>
    <lineage>
        <taxon>Bacteria</taxon>
        <taxon>Pseudomonadati</taxon>
        <taxon>Pseudomonadota</taxon>
        <taxon>Alphaproteobacteria</taxon>
        <taxon>Hyphomicrobiales</taxon>
        <taxon>Xanthobacteraceae</taxon>
        <taxon>Xanthobacter</taxon>
    </lineage>
</organism>
<protein>
    <submittedName>
        <fullName evidence="2">Uncharacterized protein</fullName>
    </submittedName>
</protein>
<evidence type="ECO:0000313" key="2">
    <source>
        <dbReference type="EMBL" id="ABS68881.1"/>
    </source>
</evidence>
<dbReference type="STRING" id="78245.Xaut_3653"/>
<dbReference type="EMBL" id="CP000781">
    <property type="protein sequence ID" value="ABS68881.1"/>
    <property type="molecule type" value="Genomic_DNA"/>
</dbReference>
<sequence length="425" mass="40844">MATNDFLPFGTGAGANVVSQAVWAALATRANGFQNGVADPQPVNKAIRQAAFVAAMIGQFTADYGGDALDNGDLPTFEAHFKAALAAWIASGSSPIDLSSYVLRAGDTMTGLFSAPAGFKTASRTLTTATTLTTADFGKFVSLSSGSTFTTTFPTPVSNGSGAFTVFNNSVVAQTVSTPAGAFLGPGASSGTTESIPAGSVYRYVSDGSNWIRSVATNAPNALPKLSFIQTTQTWTRAAGATKAFVIAHGPGGAGGGEPAGAPTTAGGSGGGGGGWAMSLLDISSTASSLVTIPSGGVGVSGSTGGDGAGNTSFGTLVVAGPGSGGRTGSGGNSIPGGLPGTGITGQILGKGSPGGTNFWESPDIGANGGDGLFGGGGRGGCDDGGSFPAVAGVMGGGGGGSDSADATAGAGANGGDGWCLVWEF</sequence>
<evidence type="ECO:0000256" key="1">
    <source>
        <dbReference type="SAM" id="MobiDB-lite"/>
    </source>
</evidence>
<feature type="region of interest" description="Disordered" evidence="1">
    <location>
        <begin position="252"/>
        <end position="273"/>
    </location>
</feature>
<reference evidence="2 3" key="1">
    <citation type="submission" date="2007-07" db="EMBL/GenBank/DDBJ databases">
        <title>Complete sequence of chromosome of Xanthobacter autotrophicus Py2.</title>
        <authorList>
            <consortium name="US DOE Joint Genome Institute"/>
            <person name="Copeland A."/>
            <person name="Lucas S."/>
            <person name="Lapidus A."/>
            <person name="Barry K."/>
            <person name="Glavina del Rio T."/>
            <person name="Hammon N."/>
            <person name="Israni S."/>
            <person name="Dalin E."/>
            <person name="Tice H."/>
            <person name="Pitluck S."/>
            <person name="Sims D."/>
            <person name="Brettin T."/>
            <person name="Bruce D."/>
            <person name="Detter J.C."/>
            <person name="Han C."/>
            <person name="Tapia R."/>
            <person name="Brainard J."/>
            <person name="Schmutz J."/>
            <person name="Larimer F."/>
            <person name="Land M."/>
            <person name="Hauser L."/>
            <person name="Kyrpides N."/>
            <person name="Kim E."/>
            <person name="Ensigns S.A."/>
            <person name="Richardson P."/>
        </authorList>
    </citation>
    <scope>NUCLEOTIDE SEQUENCE [LARGE SCALE GENOMIC DNA]</scope>
    <source>
        <strain evidence="3">ATCC BAA-1158 / Py2</strain>
    </source>
</reference>
<gene>
    <name evidence="2" type="ordered locus">Xaut_3653</name>
</gene>
<dbReference type="KEGG" id="xau:Xaut_3653"/>
<evidence type="ECO:0000313" key="3">
    <source>
        <dbReference type="Proteomes" id="UP000002417"/>
    </source>
</evidence>
<dbReference type="OrthoDB" id="8164072at2"/>